<keyword evidence="3" id="KW-1185">Reference proteome</keyword>
<proteinExistence type="predicted"/>
<name>A0A8E2ATI5_9APHY</name>
<dbReference type="EMBL" id="KV722463">
    <property type="protein sequence ID" value="OCH88085.1"/>
    <property type="molecule type" value="Genomic_DNA"/>
</dbReference>
<protein>
    <submittedName>
        <fullName evidence="2">Uncharacterized protein</fullName>
    </submittedName>
</protein>
<accession>A0A8E2ATI5</accession>
<feature type="region of interest" description="Disordered" evidence="1">
    <location>
        <begin position="111"/>
        <end position="130"/>
    </location>
</feature>
<dbReference type="Proteomes" id="UP000250043">
    <property type="component" value="Unassembled WGS sequence"/>
</dbReference>
<gene>
    <name evidence="2" type="ORF">OBBRIDRAFT_805620</name>
</gene>
<dbReference type="AlphaFoldDB" id="A0A8E2ATI5"/>
<reference evidence="2 3" key="1">
    <citation type="submission" date="2016-07" db="EMBL/GenBank/DDBJ databases">
        <title>Draft genome of the white-rot fungus Obba rivulosa 3A-2.</title>
        <authorList>
            <consortium name="DOE Joint Genome Institute"/>
            <person name="Miettinen O."/>
            <person name="Riley R."/>
            <person name="Acob R."/>
            <person name="Barry K."/>
            <person name="Cullen D."/>
            <person name="De Vries R."/>
            <person name="Hainaut M."/>
            <person name="Hatakka A."/>
            <person name="Henrissat B."/>
            <person name="Hilden K."/>
            <person name="Kuo R."/>
            <person name="Labutti K."/>
            <person name="Lipzen A."/>
            <person name="Makela M.R."/>
            <person name="Sandor L."/>
            <person name="Spatafora J.W."/>
            <person name="Grigoriev I.V."/>
            <person name="Hibbett D.S."/>
        </authorList>
    </citation>
    <scope>NUCLEOTIDE SEQUENCE [LARGE SCALE GENOMIC DNA]</scope>
    <source>
        <strain evidence="2 3">3A-2</strain>
    </source>
</reference>
<evidence type="ECO:0000313" key="3">
    <source>
        <dbReference type="Proteomes" id="UP000250043"/>
    </source>
</evidence>
<evidence type="ECO:0000313" key="2">
    <source>
        <dbReference type="EMBL" id="OCH88085.1"/>
    </source>
</evidence>
<organism evidence="2 3">
    <name type="scientific">Obba rivulosa</name>
    <dbReference type="NCBI Taxonomy" id="1052685"/>
    <lineage>
        <taxon>Eukaryota</taxon>
        <taxon>Fungi</taxon>
        <taxon>Dikarya</taxon>
        <taxon>Basidiomycota</taxon>
        <taxon>Agaricomycotina</taxon>
        <taxon>Agaricomycetes</taxon>
        <taxon>Polyporales</taxon>
        <taxon>Gelatoporiaceae</taxon>
        <taxon>Obba</taxon>
    </lineage>
</organism>
<sequence length="177" mass="19864">MSDVRAPAVTVAVIGSFAGYPALSSIHRYRGRSCPVASYFSGGPQTYFTDLYDWHEPPVEGEEMSSYHPGSLSEGDIVLVECGVEWWWKKEDNGWVTRFDLQASYFINHPDHLQNPRPEKKRKPAKASIRPGHPIATKHVIVPLRNVKRLARHVLRPPADTSCTQRVLPHAGAILID</sequence>
<evidence type="ECO:0000256" key="1">
    <source>
        <dbReference type="SAM" id="MobiDB-lite"/>
    </source>
</evidence>